<keyword evidence="3 5" id="KW-1133">Transmembrane helix</keyword>
<dbReference type="Pfam" id="PF00083">
    <property type="entry name" value="Sugar_tr"/>
    <property type="match status" value="1"/>
</dbReference>
<keyword evidence="7" id="KW-1185">Reference proteome</keyword>
<dbReference type="AlphaFoldDB" id="A0A8C4QEN8"/>
<dbReference type="Ensembl" id="ENSEBUT00000014436.1">
    <property type="protein sequence ID" value="ENSEBUP00000013860.1"/>
    <property type="gene ID" value="ENSEBUG00000008732.1"/>
</dbReference>
<evidence type="ECO:0000256" key="4">
    <source>
        <dbReference type="ARBA" id="ARBA00023136"/>
    </source>
</evidence>
<keyword evidence="4 5" id="KW-0472">Membrane</keyword>
<dbReference type="PANTHER" id="PTHR23503">
    <property type="entry name" value="SOLUTE CARRIER FAMILY 2"/>
    <property type="match status" value="1"/>
</dbReference>
<comment type="subcellular location">
    <subcellularLocation>
        <location evidence="1">Membrane</location>
        <topology evidence="1">Multi-pass membrane protein</topology>
    </subcellularLocation>
</comment>
<feature type="transmembrane region" description="Helical" evidence="5">
    <location>
        <begin position="30"/>
        <end position="50"/>
    </location>
</feature>
<evidence type="ECO:0000313" key="6">
    <source>
        <dbReference type="Ensembl" id="ENSEBUP00000013860.1"/>
    </source>
</evidence>
<name>A0A8C4QEN8_EPTBU</name>
<organism evidence="6 7">
    <name type="scientific">Eptatretus burgeri</name>
    <name type="common">Inshore hagfish</name>
    <dbReference type="NCBI Taxonomy" id="7764"/>
    <lineage>
        <taxon>Eukaryota</taxon>
        <taxon>Metazoa</taxon>
        <taxon>Chordata</taxon>
        <taxon>Craniata</taxon>
        <taxon>Vertebrata</taxon>
        <taxon>Cyclostomata</taxon>
        <taxon>Myxini</taxon>
        <taxon>Myxiniformes</taxon>
        <taxon>Myxinidae</taxon>
        <taxon>Eptatretinae</taxon>
        <taxon>Eptatretus</taxon>
    </lineage>
</organism>
<dbReference type="Proteomes" id="UP000694388">
    <property type="component" value="Unplaced"/>
</dbReference>
<dbReference type="Ensembl" id="ENSEBUT00000014428.1">
    <property type="protein sequence ID" value="ENSEBUP00000013852.1"/>
    <property type="gene ID" value="ENSEBUG00000008732.1"/>
</dbReference>
<proteinExistence type="predicted"/>
<dbReference type="PANTHER" id="PTHR23503:SF132">
    <property type="entry name" value="SOLUTE CARRIER FAMILY 2, FACILITATED GLUCOSE TRANSPORTER MEMBER 5-LIKE"/>
    <property type="match status" value="1"/>
</dbReference>
<evidence type="ECO:0000313" key="7">
    <source>
        <dbReference type="Proteomes" id="UP000694388"/>
    </source>
</evidence>
<dbReference type="Gene3D" id="1.20.1250.20">
    <property type="entry name" value="MFS general substrate transporter like domains"/>
    <property type="match status" value="1"/>
</dbReference>
<sequence length="172" mass="19657">MAYIAIGTGLCELLALLMSTLLIERLGRKPLLIGGYSMIALSCVIITISLSLQEHVYWMPFLSASCVFACILSFGIGPDHDVIHEHHSPWRLMSDLVRQPAYHHCKQERAQSRYLMQSHLDLKPVCHSDCTPHRCHTVLIHILHHPHILLYHSRLPHTIPQLLSWHPVISFL</sequence>
<keyword evidence="2 5" id="KW-0812">Transmembrane</keyword>
<dbReference type="SUPFAM" id="SSF103473">
    <property type="entry name" value="MFS general substrate transporter"/>
    <property type="match status" value="1"/>
</dbReference>
<feature type="transmembrane region" description="Helical" evidence="5">
    <location>
        <begin position="6"/>
        <end position="23"/>
    </location>
</feature>
<dbReference type="GO" id="GO:0055056">
    <property type="term" value="F:D-glucose transmembrane transporter activity"/>
    <property type="evidence" value="ECO:0007669"/>
    <property type="project" value="TreeGrafter"/>
</dbReference>
<feature type="transmembrane region" description="Helical" evidence="5">
    <location>
        <begin position="56"/>
        <end position="76"/>
    </location>
</feature>
<dbReference type="InterPro" id="IPR036259">
    <property type="entry name" value="MFS_trans_sf"/>
</dbReference>
<reference evidence="6" key="1">
    <citation type="submission" date="2025-05" db="UniProtKB">
        <authorList>
            <consortium name="Ensembl"/>
        </authorList>
    </citation>
    <scope>IDENTIFICATION</scope>
</reference>
<dbReference type="GO" id="GO:0046323">
    <property type="term" value="P:D-glucose import"/>
    <property type="evidence" value="ECO:0007669"/>
    <property type="project" value="TreeGrafter"/>
</dbReference>
<dbReference type="InterPro" id="IPR005828">
    <property type="entry name" value="MFS_sugar_transport-like"/>
</dbReference>
<accession>A0A8C4QEN8</accession>
<evidence type="ECO:0000256" key="2">
    <source>
        <dbReference type="ARBA" id="ARBA00022692"/>
    </source>
</evidence>
<dbReference type="GO" id="GO:0070837">
    <property type="term" value="P:dehydroascorbic acid transport"/>
    <property type="evidence" value="ECO:0007669"/>
    <property type="project" value="TreeGrafter"/>
</dbReference>
<evidence type="ECO:0000256" key="3">
    <source>
        <dbReference type="ARBA" id="ARBA00022989"/>
    </source>
</evidence>
<evidence type="ECO:0000256" key="5">
    <source>
        <dbReference type="SAM" id="Phobius"/>
    </source>
</evidence>
<protein>
    <submittedName>
        <fullName evidence="6">Uncharacterized protein</fullName>
    </submittedName>
</protein>
<dbReference type="GO" id="GO:0005886">
    <property type="term" value="C:plasma membrane"/>
    <property type="evidence" value="ECO:0007669"/>
    <property type="project" value="TreeGrafter"/>
</dbReference>
<dbReference type="InterPro" id="IPR045263">
    <property type="entry name" value="GLUT"/>
</dbReference>
<evidence type="ECO:0000256" key="1">
    <source>
        <dbReference type="ARBA" id="ARBA00004141"/>
    </source>
</evidence>
<dbReference type="GeneTree" id="ENSGT00940000161061"/>